<dbReference type="EMBL" id="DQAY01000085">
    <property type="protein sequence ID" value="HCO24232.1"/>
    <property type="molecule type" value="Genomic_DNA"/>
</dbReference>
<dbReference type="InterPro" id="IPR012094">
    <property type="entry name" value="tRNA_Ile_lys_synt"/>
</dbReference>
<dbReference type="CDD" id="cd01992">
    <property type="entry name" value="TilS_N"/>
    <property type="match status" value="1"/>
</dbReference>
<accession>A0A3D3R826</accession>
<dbReference type="GO" id="GO:0005737">
    <property type="term" value="C:cytoplasm"/>
    <property type="evidence" value="ECO:0007669"/>
    <property type="project" value="UniProtKB-SubCell"/>
</dbReference>
<sequence>MNQFIQTVKRGLLTCQQRTQNKSISHTHIRSHQDLPAQRLLIAVSGGADSMAMLRALQCLAQSAESLIPSDGLLVAHLNHGLRGAASDQDTEWLQHVCQRLSIPCITEKQELKQTSDSGLEEQCRIARYDFLTRIAIANQCSQIAVAHTLDDQAETVLHHIIRGTGITGLRGIPQIRALEQGLHLIRPLLQVSREEVLTFLNACDQEFRIDESNADTSFTRNRIRHQLLPLLKNEFNPNVVQSLQRLSQQAEEVTCVLNAEVDQILKAATLDQNQETWRLDCLVLQDSPDYLVRQCFLKIWQKMNWSRKRMGFDHWQRLQELTLSGQKLSLPDQVEAERRDKLLILRKRIDSHR</sequence>
<proteinExistence type="inferred from homology"/>
<dbReference type="SUPFAM" id="SSF52402">
    <property type="entry name" value="Adenine nucleotide alpha hydrolases-like"/>
    <property type="match status" value="1"/>
</dbReference>
<evidence type="ECO:0000313" key="8">
    <source>
        <dbReference type="EMBL" id="HCO24232.1"/>
    </source>
</evidence>
<dbReference type="Proteomes" id="UP000263642">
    <property type="component" value="Unassembled WGS sequence"/>
</dbReference>
<dbReference type="Pfam" id="PF01171">
    <property type="entry name" value="ATP_bind_3"/>
    <property type="match status" value="1"/>
</dbReference>
<evidence type="ECO:0000256" key="2">
    <source>
        <dbReference type="ARBA" id="ARBA00022694"/>
    </source>
</evidence>
<keyword evidence="3 6" id="KW-0547">Nucleotide-binding</keyword>
<keyword evidence="4 6" id="KW-0067">ATP-binding</keyword>
<feature type="binding site" evidence="6">
    <location>
        <begin position="45"/>
        <end position="50"/>
    </location>
    <ligand>
        <name>ATP</name>
        <dbReference type="ChEBI" id="CHEBI:30616"/>
    </ligand>
</feature>
<organism evidence="8 9">
    <name type="scientific">Gimesia maris</name>
    <dbReference type="NCBI Taxonomy" id="122"/>
    <lineage>
        <taxon>Bacteria</taxon>
        <taxon>Pseudomonadati</taxon>
        <taxon>Planctomycetota</taxon>
        <taxon>Planctomycetia</taxon>
        <taxon>Planctomycetales</taxon>
        <taxon>Planctomycetaceae</taxon>
        <taxon>Gimesia</taxon>
    </lineage>
</organism>
<dbReference type="InterPro" id="IPR014729">
    <property type="entry name" value="Rossmann-like_a/b/a_fold"/>
</dbReference>
<keyword evidence="1 6" id="KW-0436">Ligase</keyword>
<evidence type="ECO:0000259" key="7">
    <source>
        <dbReference type="Pfam" id="PF01171"/>
    </source>
</evidence>
<comment type="catalytic activity">
    <reaction evidence="5 6">
        <text>cytidine(34) in tRNA(Ile2) + L-lysine + ATP = lysidine(34) in tRNA(Ile2) + AMP + diphosphate + H(+)</text>
        <dbReference type="Rhea" id="RHEA:43744"/>
        <dbReference type="Rhea" id="RHEA-COMP:10625"/>
        <dbReference type="Rhea" id="RHEA-COMP:10670"/>
        <dbReference type="ChEBI" id="CHEBI:15378"/>
        <dbReference type="ChEBI" id="CHEBI:30616"/>
        <dbReference type="ChEBI" id="CHEBI:32551"/>
        <dbReference type="ChEBI" id="CHEBI:33019"/>
        <dbReference type="ChEBI" id="CHEBI:82748"/>
        <dbReference type="ChEBI" id="CHEBI:83665"/>
        <dbReference type="ChEBI" id="CHEBI:456215"/>
        <dbReference type="EC" id="6.3.4.19"/>
    </reaction>
</comment>
<dbReference type="SUPFAM" id="SSF82829">
    <property type="entry name" value="MesJ substrate recognition domain-like"/>
    <property type="match status" value="1"/>
</dbReference>
<evidence type="ECO:0000313" key="9">
    <source>
        <dbReference type="Proteomes" id="UP000263642"/>
    </source>
</evidence>
<dbReference type="GO" id="GO:0006400">
    <property type="term" value="P:tRNA modification"/>
    <property type="evidence" value="ECO:0007669"/>
    <property type="project" value="UniProtKB-UniRule"/>
</dbReference>
<keyword evidence="6" id="KW-0963">Cytoplasm</keyword>
<keyword evidence="2 6" id="KW-0819">tRNA processing</keyword>
<evidence type="ECO:0000256" key="6">
    <source>
        <dbReference type="HAMAP-Rule" id="MF_01161"/>
    </source>
</evidence>
<dbReference type="Gene3D" id="3.40.50.620">
    <property type="entry name" value="HUPs"/>
    <property type="match status" value="1"/>
</dbReference>
<comment type="function">
    <text evidence="6">Ligates lysine onto the cytidine present at position 34 of the AUA codon-specific tRNA(Ile) that contains the anticodon CAU, in an ATP-dependent manner. Cytidine is converted to lysidine, thus changing the amino acid specificity of the tRNA from methionine to isoleucine.</text>
</comment>
<dbReference type="NCBIfam" id="TIGR02432">
    <property type="entry name" value="lysidine_TilS_N"/>
    <property type="match status" value="1"/>
</dbReference>
<dbReference type="InterPro" id="IPR011063">
    <property type="entry name" value="TilS/TtcA_N"/>
</dbReference>
<feature type="domain" description="tRNA(Ile)-lysidine/2-thiocytidine synthase N-terminal" evidence="7">
    <location>
        <begin position="40"/>
        <end position="227"/>
    </location>
</feature>
<gene>
    <name evidence="6 8" type="primary">tilS</name>
    <name evidence="8" type="ORF">DIT97_14755</name>
</gene>
<dbReference type="PANTHER" id="PTHR43033:SF1">
    <property type="entry name" value="TRNA(ILE)-LYSIDINE SYNTHASE-RELATED"/>
    <property type="match status" value="1"/>
</dbReference>
<comment type="caution">
    <text evidence="8">The sequence shown here is derived from an EMBL/GenBank/DDBJ whole genome shotgun (WGS) entry which is preliminary data.</text>
</comment>
<dbReference type="GO" id="GO:0005524">
    <property type="term" value="F:ATP binding"/>
    <property type="evidence" value="ECO:0007669"/>
    <property type="project" value="UniProtKB-UniRule"/>
</dbReference>
<comment type="similarity">
    <text evidence="6">Belongs to the tRNA(Ile)-lysidine synthase family.</text>
</comment>
<protein>
    <recommendedName>
        <fullName evidence="6">tRNA(Ile)-lysidine synthase</fullName>
        <ecNumber evidence="6">6.3.4.19</ecNumber>
    </recommendedName>
    <alternativeName>
        <fullName evidence="6">tRNA(Ile)-2-lysyl-cytidine synthase</fullName>
    </alternativeName>
    <alternativeName>
        <fullName evidence="6">tRNA(Ile)-lysidine synthetase</fullName>
    </alternativeName>
</protein>
<name>A0A3D3R826_9PLAN</name>
<comment type="subcellular location">
    <subcellularLocation>
        <location evidence="6">Cytoplasm</location>
    </subcellularLocation>
</comment>
<dbReference type="GO" id="GO:0032267">
    <property type="term" value="F:tRNA(Ile)-lysidine synthase activity"/>
    <property type="evidence" value="ECO:0007669"/>
    <property type="project" value="UniProtKB-EC"/>
</dbReference>
<dbReference type="AlphaFoldDB" id="A0A3D3R826"/>
<dbReference type="EC" id="6.3.4.19" evidence="6"/>
<evidence type="ECO:0000256" key="4">
    <source>
        <dbReference type="ARBA" id="ARBA00022840"/>
    </source>
</evidence>
<evidence type="ECO:0000256" key="5">
    <source>
        <dbReference type="ARBA" id="ARBA00048539"/>
    </source>
</evidence>
<evidence type="ECO:0000256" key="1">
    <source>
        <dbReference type="ARBA" id="ARBA00022598"/>
    </source>
</evidence>
<reference evidence="8 9" key="1">
    <citation type="journal article" date="2018" name="Nat. Biotechnol.">
        <title>A standardized bacterial taxonomy based on genome phylogeny substantially revises the tree of life.</title>
        <authorList>
            <person name="Parks D.H."/>
            <person name="Chuvochina M."/>
            <person name="Waite D.W."/>
            <person name="Rinke C."/>
            <person name="Skarshewski A."/>
            <person name="Chaumeil P.A."/>
            <person name="Hugenholtz P."/>
        </authorList>
    </citation>
    <scope>NUCLEOTIDE SEQUENCE [LARGE SCALE GENOMIC DNA]</scope>
    <source>
        <strain evidence="8">UBA9375</strain>
    </source>
</reference>
<evidence type="ECO:0000256" key="3">
    <source>
        <dbReference type="ARBA" id="ARBA00022741"/>
    </source>
</evidence>
<dbReference type="PANTHER" id="PTHR43033">
    <property type="entry name" value="TRNA(ILE)-LYSIDINE SYNTHASE-RELATED"/>
    <property type="match status" value="1"/>
</dbReference>
<dbReference type="InterPro" id="IPR012795">
    <property type="entry name" value="tRNA_Ile_lys_synt_N"/>
</dbReference>
<dbReference type="HAMAP" id="MF_01161">
    <property type="entry name" value="tRNA_Ile_lys_synt"/>
    <property type="match status" value="1"/>
</dbReference>
<comment type="domain">
    <text evidence="6">The N-terminal region contains the highly conserved SGGXDS motif, predicted to be a P-loop motif involved in ATP binding.</text>
</comment>